<organism evidence="1 2">
    <name type="scientific">candidate division WOR_3 bacterium SM23_60</name>
    <dbReference type="NCBI Taxonomy" id="1703780"/>
    <lineage>
        <taxon>Bacteria</taxon>
        <taxon>Bacteria division WOR-3</taxon>
    </lineage>
</organism>
<dbReference type="Pfam" id="PF07823">
    <property type="entry name" value="CPDase"/>
    <property type="match status" value="1"/>
</dbReference>
<reference evidence="1 2" key="1">
    <citation type="journal article" date="2015" name="Microbiome">
        <title>Genomic resolution of linkages in carbon, nitrogen, and sulfur cycling among widespread estuary sediment bacteria.</title>
        <authorList>
            <person name="Baker B.J."/>
            <person name="Lazar C.S."/>
            <person name="Teske A.P."/>
            <person name="Dick G.J."/>
        </authorList>
    </citation>
    <scope>NUCLEOTIDE SEQUENCE [LARGE SCALE GENOMIC DNA]</scope>
    <source>
        <strain evidence="1">SM23_60</strain>
    </source>
</reference>
<dbReference type="Proteomes" id="UP000051096">
    <property type="component" value="Unassembled WGS sequence"/>
</dbReference>
<dbReference type="GO" id="GO:0004113">
    <property type="term" value="F:2',3'-cyclic-nucleotide 3'-phosphodiesterase activity"/>
    <property type="evidence" value="ECO:0007669"/>
    <property type="project" value="TreeGrafter"/>
</dbReference>
<dbReference type="InterPro" id="IPR012386">
    <property type="entry name" value="Cyclic-nucl_3Pdiesterase"/>
</dbReference>
<proteinExistence type="predicted"/>
<dbReference type="AlphaFoldDB" id="A0A0S8GAE5"/>
<dbReference type="SUPFAM" id="SSF55144">
    <property type="entry name" value="LigT-like"/>
    <property type="match status" value="1"/>
</dbReference>
<accession>A0A0S8GAE5</accession>
<comment type="caution">
    <text evidence="1">The sequence shown here is derived from an EMBL/GenBank/DDBJ whole genome shotgun (WGS) entry which is preliminary data.</text>
</comment>
<name>A0A0S8GAE5_UNCW3</name>
<evidence type="ECO:0008006" key="3">
    <source>
        <dbReference type="Google" id="ProtNLM"/>
    </source>
</evidence>
<dbReference type="InterPro" id="IPR009097">
    <property type="entry name" value="Cyclic_Pdiesterase"/>
</dbReference>
<sequence length="168" mass="19064">MDKTTGYSLWLMPSGVAFDQLSQIIRTIGRAHSAPVFAPHVTLLGGLQKKERIIIARTEKLCAMLQPYTIRLKGIEYGAEYFRCLYYRVEKTTELDRGYARACDIFEVSPEQFVPHVSLMYGDIPRALKEKTAAAIQPPTNTFSVKHLDLVLTNGVVEAWRTVRRFAL</sequence>
<protein>
    <recommendedName>
        <fullName evidence="3">Cyclic phosphodiesterase-like protein</fullName>
    </recommendedName>
</protein>
<gene>
    <name evidence="1" type="ORF">AMJ87_09505</name>
</gene>
<evidence type="ECO:0000313" key="2">
    <source>
        <dbReference type="Proteomes" id="UP000051096"/>
    </source>
</evidence>
<dbReference type="EMBL" id="LJUO01000104">
    <property type="protein sequence ID" value="KPK70005.1"/>
    <property type="molecule type" value="Genomic_DNA"/>
</dbReference>
<dbReference type="PANTHER" id="PTHR28141">
    <property type="entry name" value="2',3'-CYCLIC-NUCLEOTIDE 3'-PHOSPHODIESTERASE"/>
    <property type="match status" value="1"/>
</dbReference>
<dbReference type="PANTHER" id="PTHR28141:SF1">
    <property type="entry name" value="2',3'-CYCLIC-NUCLEOTIDE 3'-PHOSPHODIESTERASE"/>
    <property type="match status" value="1"/>
</dbReference>
<dbReference type="GO" id="GO:0009187">
    <property type="term" value="P:cyclic nucleotide metabolic process"/>
    <property type="evidence" value="ECO:0007669"/>
    <property type="project" value="TreeGrafter"/>
</dbReference>
<dbReference type="Gene3D" id="3.90.1140.10">
    <property type="entry name" value="Cyclic phosphodiesterase"/>
    <property type="match status" value="1"/>
</dbReference>
<evidence type="ECO:0000313" key="1">
    <source>
        <dbReference type="EMBL" id="KPK70005.1"/>
    </source>
</evidence>